<dbReference type="PROSITE" id="PS51257">
    <property type="entry name" value="PROKAR_LIPOPROTEIN"/>
    <property type="match status" value="1"/>
</dbReference>
<reference evidence="1 2" key="1">
    <citation type="journal article" date="2006" name="PLoS Genet.">
        <title>Secrets of soil survival revealed by the genome sequence of Arthrobacter aurescens TC1.</title>
        <authorList>
            <person name="Mongodin E.F."/>
            <person name="Shapir N."/>
            <person name="Daugherty S.C."/>
            <person name="DeBoy R.T."/>
            <person name="Emerson J.B."/>
            <person name="Shvartzbeyn A."/>
            <person name="Radune D."/>
            <person name="Vamathevan J."/>
            <person name="Riggs F."/>
            <person name="Grinberg V."/>
            <person name="Khouri H."/>
            <person name="Wackett L.P."/>
            <person name="Nelson K.E."/>
            <person name="Sadowsky M.J."/>
        </authorList>
    </citation>
    <scope>NUCLEOTIDE SEQUENCE [LARGE SCALE GENOMIC DNA]</scope>
    <source>
        <strain evidence="1 2">TC1</strain>
    </source>
</reference>
<proteinExistence type="predicted"/>
<dbReference type="eggNOG" id="ENOG5030VWI">
    <property type="taxonomic scope" value="Bacteria"/>
</dbReference>
<gene>
    <name evidence="1" type="ordered locus">AAur_0432</name>
</gene>
<protein>
    <submittedName>
        <fullName evidence="1">Lipoprotein</fullName>
    </submittedName>
</protein>
<dbReference type="Proteomes" id="UP000000637">
    <property type="component" value="Chromosome"/>
</dbReference>
<keyword evidence="1" id="KW-0449">Lipoprotein</keyword>
<accession>A1R1X8</accession>
<sequence length="108" mass="11530">MNAFCRPEHPVVMVLAAVMAVGIMAGCSNPGTATCDEYASQPYSERKKTVKALLEAHNLETISVSNTLGLQQALSKYCGVYGFNTTDKAGSNGSSPIDKAVNWASEKW</sequence>
<keyword evidence="2" id="KW-1185">Reference proteome</keyword>
<dbReference type="EMBL" id="CP000474">
    <property type="protein sequence ID" value="ABM07727.1"/>
    <property type="molecule type" value="Genomic_DNA"/>
</dbReference>
<dbReference type="KEGG" id="aau:AAur_0432"/>
<dbReference type="OrthoDB" id="4567275at2"/>
<evidence type="ECO:0000313" key="1">
    <source>
        <dbReference type="EMBL" id="ABM07727.1"/>
    </source>
</evidence>
<evidence type="ECO:0000313" key="2">
    <source>
        <dbReference type="Proteomes" id="UP000000637"/>
    </source>
</evidence>
<dbReference type="AlphaFoldDB" id="A1R1X8"/>
<dbReference type="STRING" id="290340.AAur_0432"/>
<dbReference type="RefSeq" id="WP_011773188.1">
    <property type="nucleotide sequence ID" value="NC_008711.1"/>
</dbReference>
<name>A1R1X8_PAEAT</name>
<organism evidence="1 2">
    <name type="scientific">Paenarthrobacter aurescens (strain TC1)</name>
    <dbReference type="NCBI Taxonomy" id="290340"/>
    <lineage>
        <taxon>Bacteria</taxon>
        <taxon>Bacillati</taxon>
        <taxon>Actinomycetota</taxon>
        <taxon>Actinomycetes</taxon>
        <taxon>Micrococcales</taxon>
        <taxon>Micrococcaceae</taxon>
        <taxon>Paenarthrobacter</taxon>
    </lineage>
</organism>
<dbReference type="HOGENOM" id="CLU_2191528_0_0_11"/>